<evidence type="ECO:0000256" key="1">
    <source>
        <dbReference type="SAM" id="MobiDB-lite"/>
    </source>
</evidence>
<dbReference type="Proteomes" id="UP000299102">
    <property type="component" value="Unassembled WGS sequence"/>
</dbReference>
<sequence length="77" mass="8887">MLANSLPPKPSIATRTSSDNTSPFLQATPFLHRLFYCEYIVLPRRSATHRRPLRTRKCAWTAVTFYTLVRARDDSDC</sequence>
<reference evidence="2 3" key="1">
    <citation type="journal article" date="2019" name="Commun. Biol.">
        <title>The bagworm genome reveals a unique fibroin gene that provides high tensile strength.</title>
        <authorList>
            <person name="Kono N."/>
            <person name="Nakamura H."/>
            <person name="Ohtoshi R."/>
            <person name="Tomita M."/>
            <person name="Numata K."/>
            <person name="Arakawa K."/>
        </authorList>
    </citation>
    <scope>NUCLEOTIDE SEQUENCE [LARGE SCALE GENOMIC DNA]</scope>
</reference>
<evidence type="ECO:0000313" key="2">
    <source>
        <dbReference type="EMBL" id="GBP69042.1"/>
    </source>
</evidence>
<gene>
    <name evidence="2" type="ORF">EVAR_39243_1</name>
</gene>
<comment type="caution">
    <text evidence="2">The sequence shown here is derived from an EMBL/GenBank/DDBJ whole genome shotgun (WGS) entry which is preliminary data.</text>
</comment>
<proteinExistence type="predicted"/>
<organism evidence="2 3">
    <name type="scientific">Eumeta variegata</name>
    <name type="common">Bagworm moth</name>
    <name type="synonym">Eumeta japonica</name>
    <dbReference type="NCBI Taxonomy" id="151549"/>
    <lineage>
        <taxon>Eukaryota</taxon>
        <taxon>Metazoa</taxon>
        <taxon>Ecdysozoa</taxon>
        <taxon>Arthropoda</taxon>
        <taxon>Hexapoda</taxon>
        <taxon>Insecta</taxon>
        <taxon>Pterygota</taxon>
        <taxon>Neoptera</taxon>
        <taxon>Endopterygota</taxon>
        <taxon>Lepidoptera</taxon>
        <taxon>Glossata</taxon>
        <taxon>Ditrysia</taxon>
        <taxon>Tineoidea</taxon>
        <taxon>Psychidae</taxon>
        <taxon>Oiketicinae</taxon>
        <taxon>Eumeta</taxon>
    </lineage>
</organism>
<feature type="region of interest" description="Disordered" evidence="1">
    <location>
        <begin position="1"/>
        <end position="23"/>
    </location>
</feature>
<keyword evidence="3" id="KW-1185">Reference proteome</keyword>
<dbReference type="AlphaFoldDB" id="A0A4C1Y2L4"/>
<dbReference type="EMBL" id="BGZK01001028">
    <property type="protein sequence ID" value="GBP69042.1"/>
    <property type="molecule type" value="Genomic_DNA"/>
</dbReference>
<accession>A0A4C1Y2L4</accession>
<evidence type="ECO:0000313" key="3">
    <source>
        <dbReference type="Proteomes" id="UP000299102"/>
    </source>
</evidence>
<protein>
    <submittedName>
        <fullName evidence="2">Uncharacterized protein</fullName>
    </submittedName>
</protein>
<feature type="compositionally biased region" description="Polar residues" evidence="1">
    <location>
        <begin position="13"/>
        <end position="23"/>
    </location>
</feature>
<name>A0A4C1Y2L4_EUMVA</name>